<dbReference type="RefSeq" id="WP_087142511.1">
    <property type="nucleotide sequence ID" value="NZ_FUKI01000049.1"/>
</dbReference>
<accession>A0A1R4H2A9</accession>
<protein>
    <recommendedName>
        <fullName evidence="1">VTC domain-containing protein</fullName>
    </recommendedName>
</protein>
<dbReference type="Proteomes" id="UP000195667">
    <property type="component" value="Unassembled WGS sequence"/>
</dbReference>
<evidence type="ECO:0000259" key="1">
    <source>
        <dbReference type="Pfam" id="PF09359"/>
    </source>
</evidence>
<dbReference type="Pfam" id="PF09359">
    <property type="entry name" value="VTC"/>
    <property type="match status" value="1"/>
</dbReference>
<evidence type="ECO:0000313" key="2">
    <source>
        <dbReference type="EMBL" id="SJM90382.1"/>
    </source>
</evidence>
<dbReference type="Gene3D" id="3.20.100.30">
    <property type="entry name" value="VTC, catalytic tunnel domain"/>
    <property type="match status" value="1"/>
</dbReference>
<keyword evidence="3" id="KW-1185">Reference proteome</keyword>
<name>A0A1R4H2A9_9GAMM</name>
<dbReference type="InterPro" id="IPR018966">
    <property type="entry name" value="VTC_domain"/>
</dbReference>
<proteinExistence type="predicted"/>
<dbReference type="InterPro" id="IPR042267">
    <property type="entry name" value="VTC_sf"/>
</dbReference>
<dbReference type="EMBL" id="FUKI01000049">
    <property type="protein sequence ID" value="SJM90382.1"/>
    <property type="molecule type" value="Genomic_DNA"/>
</dbReference>
<sequence>MSKTIQLPPVLERYELKYKIPWSYVEPITQYLLNEGMTLDDNNKLTTIANTKSEGLGYCRFDEYSVKAEADDYFYQVGSLYFDSPGYEFLQQRIGGKEIRFNMRIRFYGDGKKGPYFLEVKHRTGLSGVVTKYRATAKDHQWPHILTDPAFRPPDSDSAGEKKNKELFLRLATTYAIEPKILTTYLRRAFFSTIDEYSRVTMDVHMKYRPQSDFILDNTYGMTHYDNETIYATNTKSGDASVVLELKCMVGEVPYWMLDLIRRFELQHSGFSKYASATLVSHFDNGDWFMPFDRETCFAALDD</sequence>
<feature type="domain" description="VTC" evidence="1">
    <location>
        <begin position="13"/>
        <end position="280"/>
    </location>
</feature>
<dbReference type="CDD" id="cd07750">
    <property type="entry name" value="PolyPPase_VTC_like"/>
    <property type="match status" value="1"/>
</dbReference>
<dbReference type="GO" id="GO:0006799">
    <property type="term" value="P:polyphosphate biosynthetic process"/>
    <property type="evidence" value="ECO:0007669"/>
    <property type="project" value="UniProtKB-ARBA"/>
</dbReference>
<evidence type="ECO:0000313" key="3">
    <source>
        <dbReference type="Proteomes" id="UP000195667"/>
    </source>
</evidence>
<reference evidence="3" key="1">
    <citation type="submission" date="2017-02" db="EMBL/GenBank/DDBJ databases">
        <authorList>
            <person name="Daims H."/>
        </authorList>
    </citation>
    <scope>NUCLEOTIDE SEQUENCE [LARGE SCALE GENOMIC DNA]</scope>
</reference>
<dbReference type="OrthoDB" id="9800181at2"/>
<gene>
    <name evidence="2" type="ORF">CRENPOLYSF1_1420002</name>
</gene>
<dbReference type="AlphaFoldDB" id="A0A1R4H2A9"/>
<organism evidence="2 3">
    <name type="scientific">Crenothrix polyspora</name>
    <dbReference type="NCBI Taxonomy" id="360316"/>
    <lineage>
        <taxon>Bacteria</taxon>
        <taxon>Pseudomonadati</taxon>
        <taxon>Pseudomonadota</taxon>
        <taxon>Gammaproteobacteria</taxon>
        <taxon>Methylococcales</taxon>
        <taxon>Crenotrichaceae</taxon>
        <taxon>Crenothrix</taxon>
    </lineage>
</organism>